<dbReference type="AlphaFoldDB" id="A0A0V0HH42"/>
<dbReference type="EMBL" id="GEDG01020890">
    <property type="protein sequence ID" value="JAP18763.1"/>
    <property type="molecule type" value="Transcribed_RNA"/>
</dbReference>
<dbReference type="PANTHER" id="PTHR33116">
    <property type="entry name" value="REVERSE TRANSCRIPTASE ZINC-BINDING DOMAIN-CONTAINING PROTEIN-RELATED-RELATED"/>
    <property type="match status" value="1"/>
</dbReference>
<sequence length="157" mass="18530">MQVFAENLGCQVASFPTKYFGMPLGAKNKEVEVWNEVQERYERKLSRLKNQYLSLGGRITLIKSVMDALPTYMMSLFPIPRSIEKKINKSRRVFLWQGNKEKLGYNLVKWDVVTLNKMRGGLGIKKLSMQNVSLLKKWLWRFCSEYLALWRRFISQK</sequence>
<accession>A0A0V0HH42</accession>
<name>A0A0V0HH42_SOLCH</name>
<organism evidence="1">
    <name type="scientific">Solanum chacoense</name>
    <name type="common">Chaco potato</name>
    <dbReference type="NCBI Taxonomy" id="4108"/>
    <lineage>
        <taxon>Eukaryota</taxon>
        <taxon>Viridiplantae</taxon>
        <taxon>Streptophyta</taxon>
        <taxon>Embryophyta</taxon>
        <taxon>Tracheophyta</taxon>
        <taxon>Spermatophyta</taxon>
        <taxon>Magnoliopsida</taxon>
        <taxon>eudicotyledons</taxon>
        <taxon>Gunneridae</taxon>
        <taxon>Pentapetalae</taxon>
        <taxon>asterids</taxon>
        <taxon>lamiids</taxon>
        <taxon>Solanales</taxon>
        <taxon>Solanaceae</taxon>
        <taxon>Solanoideae</taxon>
        <taxon>Solaneae</taxon>
        <taxon>Solanum</taxon>
    </lineage>
</organism>
<dbReference type="PANTHER" id="PTHR33116:SF78">
    <property type="entry name" value="OS12G0587133 PROTEIN"/>
    <property type="match status" value="1"/>
</dbReference>
<reference evidence="1" key="1">
    <citation type="submission" date="2015-12" db="EMBL/GenBank/DDBJ databases">
        <title>Gene expression during late stages of embryo sac development: a critical building block for successful pollen-pistil interactions.</title>
        <authorList>
            <person name="Liu Y."/>
            <person name="Joly V."/>
            <person name="Sabar M."/>
            <person name="Matton D.P."/>
        </authorList>
    </citation>
    <scope>NUCLEOTIDE SEQUENCE</scope>
</reference>
<evidence type="ECO:0000313" key="1">
    <source>
        <dbReference type="EMBL" id="JAP18763.1"/>
    </source>
</evidence>
<proteinExistence type="predicted"/>
<protein>
    <submittedName>
        <fullName evidence="1">Putative ovule protein</fullName>
    </submittedName>
</protein>